<evidence type="ECO:0000256" key="1">
    <source>
        <dbReference type="SAM" id="Phobius"/>
    </source>
</evidence>
<organism evidence="2 3">
    <name type="scientific">Candidatus Enterocloster excrementipullorum</name>
    <dbReference type="NCBI Taxonomy" id="2838559"/>
    <lineage>
        <taxon>Bacteria</taxon>
        <taxon>Bacillati</taxon>
        <taxon>Bacillota</taxon>
        <taxon>Clostridia</taxon>
        <taxon>Lachnospirales</taxon>
        <taxon>Lachnospiraceae</taxon>
        <taxon>Enterocloster</taxon>
    </lineage>
</organism>
<feature type="transmembrane region" description="Helical" evidence="1">
    <location>
        <begin position="7"/>
        <end position="28"/>
    </location>
</feature>
<dbReference type="AlphaFoldDB" id="A0A9D2N0R5"/>
<evidence type="ECO:0000313" key="2">
    <source>
        <dbReference type="EMBL" id="HJC06899.1"/>
    </source>
</evidence>
<sequence length="123" mass="13507">MLNKKNIVIHLLALGVLCIGFVLCRYVFFDIHGMKQWPVILFGVGIIAVAISFILEGKTTPVCTAFSYIAGFVVGVIFQTDGTDAGGATTNNLWMIWTVVFICLTLSGIIYDKFLSPSKKTIR</sequence>
<keyword evidence="1" id="KW-0472">Membrane</keyword>
<protein>
    <submittedName>
        <fullName evidence="2">Uncharacterized protein</fullName>
    </submittedName>
</protein>
<feature type="transmembrane region" description="Helical" evidence="1">
    <location>
        <begin position="34"/>
        <end position="55"/>
    </location>
</feature>
<keyword evidence="1" id="KW-0812">Transmembrane</keyword>
<accession>A0A9D2N0R5</accession>
<reference evidence="2" key="1">
    <citation type="journal article" date="2021" name="PeerJ">
        <title>Extensive microbial diversity within the chicken gut microbiome revealed by metagenomics and culture.</title>
        <authorList>
            <person name="Gilroy R."/>
            <person name="Ravi A."/>
            <person name="Getino M."/>
            <person name="Pursley I."/>
            <person name="Horton D.L."/>
            <person name="Alikhan N.F."/>
            <person name="Baker D."/>
            <person name="Gharbi K."/>
            <person name="Hall N."/>
            <person name="Watson M."/>
            <person name="Adriaenssens E.M."/>
            <person name="Foster-Nyarko E."/>
            <person name="Jarju S."/>
            <person name="Secka A."/>
            <person name="Antonio M."/>
            <person name="Oren A."/>
            <person name="Chaudhuri R.R."/>
            <person name="La Ragione R."/>
            <person name="Hildebrand F."/>
            <person name="Pallen M.J."/>
        </authorList>
    </citation>
    <scope>NUCLEOTIDE SEQUENCE</scope>
    <source>
        <strain evidence="2">CHK180-15479</strain>
    </source>
</reference>
<keyword evidence="1" id="KW-1133">Transmembrane helix</keyword>
<name>A0A9D2N0R5_9FIRM</name>
<evidence type="ECO:0000313" key="3">
    <source>
        <dbReference type="Proteomes" id="UP000823910"/>
    </source>
</evidence>
<proteinExistence type="predicted"/>
<feature type="transmembrane region" description="Helical" evidence="1">
    <location>
        <begin position="92"/>
        <end position="111"/>
    </location>
</feature>
<reference evidence="2" key="2">
    <citation type="submission" date="2021-04" db="EMBL/GenBank/DDBJ databases">
        <authorList>
            <person name="Gilroy R."/>
        </authorList>
    </citation>
    <scope>NUCLEOTIDE SEQUENCE</scope>
    <source>
        <strain evidence="2">CHK180-15479</strain>
    </source>
</reference>
<feature type="transmembrane region" description="Helical" evidence="1">
    <location>
        <begin position="62"/>
        <end position="80"/>
    </location>
</feature>
<dbReference type="Proteomes" id="UP000823910">
    <property type="component" value="Unassembled WGS sequence"/>
</dbReference>
<dbReference type="EMBL" id="DWWT01000065">
    <property type="protein sequence ID" value="HJC06899.1"/>
    <property type="molecule type" value="Genomic_DNA"/>
</dbReference>
<gene>
    <name evidence="2" type="ORF">H9704_12235</name>
</gene>
<comment type="caution">
    <text evidence="2">The sequence shown here is derived from an EMBL/GenBank/DDBJ whole genome shotgun (WGS) entry which is preliminary data.</text>
</comment>